<dbReference type="InterPro" id="IPR030659">
    <property type="entry name" value="SecY_CS"/>
</dbReference>
<evidence type="ECO:0000256" key="5">
    <source>
        <dbReference type="ARBA" id="ARBA00022927"/>
    </source>
</evidence>
<dbReference type="EMBL" id="JI212801">
    <property type="protein sequence ID" value="ADY49052.1"/>
    <property type="molecule type" value="mRNA"/>
</dbReference>
<evidence type="ECO:0000256" key="2">
    <source>
        <dbReference type="ARBA" id="ARBA00005751"/>
    </source>
</evidence>
<dbReference type="GO" id="GO:0016020">
    <property type="term" value="C:membrane"/>
    <property type="evidence" value="ECO:0007669"/>
    <property type="project" value="UniProtKB-SubCell"/>
</dbReference>
<evidence type="ECO:0000256" key="8">
    <source>
        <dbReference type="ARBA" id="ARBA00023136"/>
    </source>
</evidence>
<feature type="transmembrane region" description="Helical" evidence="9">
    <location>
        <begin position="79"/>
        <end position="99"/>
    </location>
</feature>
<comment type="similarity">
    <text evidence="2">Belongs to the SecY/SEC61-alpha family.</text>
</comment>
<dbReference type="InterPro" id="IPR002208">
    <property type="entry name" value="SecY/SEC61-alpha"/>
</dbReference>
<name>F1LFZ8_ASCSU</name>
<dbReference type="Pfam" id="PF00344">
    <property type="entry name" value="SecY"/>
    <property type="match status" value="1"/>
</dbReference>
<evidence type="ECO:0000313" key="10">
    <source>
        <dbReference type="EMBL" id="ADY49052.1"/>
    </source>
</evidence>
<protein>
    <submittedName>
        <fullName evidence="10">Preprotein translocase subunit secY</fullName>
    </submittedName>
</protein>
<evidence type="ECO:0000256" key="1">
    <source>
        <dbReference type="ARBA" id="ARBA00004141"/>
    </source>
</evidence>
<keyword evidence="3" id="KW-0813">Transport</keyword>
<keyword evidence="8 9" id="KW-0472">Membrane</keyword>
<keyword evidence="7" id="KW-0811">Translocation</keyword>
<dbReference type="GO" id="GO:0015031">
    <property type="term" value="P:protein transport"/>
    <property type="evidence" value="ECO:0007669"/>
    <property type="project" value="UniProtKB-KW"/>
</dbReference>
<proteinExistence type="evidence at transcript level"/>
<dbReference type="InterPro" id="IPR023201">
    <property type="entry name" value="SecY_dom_sf"/>
</dbReference>
<dbReference type="Gene3D" id="1.10.3370.10">
    <property type="entry name" value="SecY subunit domain"/>
    <property type="match status" value="1"/>
</dbReference>
<organism evidence="10">
    <name type="scientific">Ascaris suum</name>
    <name type="common">Pig roundworm</name>
    <name type="synonym">Ascaris lumbricoides</name>
    <dbReference type="NCBI Taxonomy" id="6253"/>
    <lineage>
        <taxon>Eukaryota</taxon>
        <taxon>Metazoa</taxon>
        <taxon>Ecdysozoa</taxon>
        <taxon>Nematoda</taxon>
        <taxon>Chromadorea</taxon>
        <taxon>Rhabditida</taxon>
        <taxon>Spirurina</taxon>
        <taxon>Ascaridomorpha</taxon>
        <taxon>Ascaridoidea</taxon>
        <taxon>Ascarididae</taxon>
        <taxon>Ascaris</taxon>
    </lineage>
</organism>
<accession>F1LFZ8</accession>
<dbReference type="SUPFAM" id="SSF103491">
    <property type="entry name" value="Preprotein translocase SecY subunit"/>
    <property type="match status" value="1"/>
</dbReference>
<dbReference type="AlphaFoldDB" id="F1LFZ8"/>
<evidence type="ECO:0000256" key="3">
    <source>
        <dbReference type="ARBA" id="ARBA00022448"/>
    </source>
</evidence>
<evidence type="ECO:0000256" key="6">
    <source>
        <dbReference type="ARBA" id="ARBA00022989"/>
    </source>
</evidence>
<feature type="transmembrane region" description="Helical" evidence="9">
    <location>
        <begin position="52"/>
        <end position="72"/>
    </location>
</feature>
<sequence>MSEWKNQGVEGQNKRNKWTKYLAIILSFVQGLGILIGSYIASDIPIVANPTLLGYLQVALLMTAGSAIVVWLSDRITELGIGNGMSVIICVGILSRVPVEIRSIQTMFKGLFSQTPLPRIFSNPSGF</sequence>
<feature type="transmembrane region" description="Helical" evidence="9">
    <location>
        <begin position="21"/>
        <end position="40"/>
    </location>
</feature>
<feature type="non-terminal residue" evidence="10">
    <location>
        <position position="127"/>
    </location>
</feature>
<evidence type="ECO:0000256" key="9">
    <source>
        <dbReference type="SAM" id="Phobius"/>
    </source>
</evidence>
<dbReference type="PROSITE" id="PS00756">
    <property type="entry name" value="SECY_2"/>
    <property type="match status" value="1"/>
</dbReference>
<keyword evidence="4 9" id="KW-0812">Transmembrane</keyword>
<dbReference type="PRINTS" id="PR00303">
    <property type="entry name" value="SECYTRNLCASE"/>
</dbReference>
<comment type="subcellular location">
    <subcellularLocation>
        <location evidence="1">Membrane</location>
        <topology evidence="1">Multi-pass membrane protein</topology>
    </subcellularLocation>
</comment>
<keyword evidence="5" id="KW-0653">Protein transport</keyword>
<keyword evidence="6 9" id="KW-1133">Transmembrane helix</keyword>
<reference evidence="10" key="1">
    <citation type="journal article" date="2011" name="Genome Res.">
        <title>Deep small RNA sequencing from the nematode Ascaris reveals conservation, functional diversification, and novel developmental profiles.</title>
        <authorList>
            <person name="Wang J."/>
            <person name="Czech B."/>
            <person name="Crunk A."/>
            <person name="Wallace A."/>
            <person name="Mitreva M."/>
            <person name="Hannon G.J."/>
            <person name="Davis R.E."/>
        </authorList>
    </citation>
    <scope>NUCLEOTIDE SEQUENCE</scope>
</reference>
<evidence type="ECO:0000256" key="4">
    <source>
        <dbReference type="ARBA" id="ARBA00022692"/>
    </source>
</evidence>
<evidence type="ECO:0000256" key="7">
    <source>
        <dbReference type="ARBA" id="ARBA00023010"/>
    </source>
</evidence>